<dbReference type="SUPFAM" id="SSF55961">
    <property type="entry name" value="Bet v1-like"/>
    <property type="match status" value="1"/>
</dbReference>
<dbReference type="PATRIC" id="fig|1886670.3.peg.1009"/>
<accession>A0A1E3L763</accession>
<dbReference type="InterPro" id="IPR023393">
    <property type="entry name" value="START-like_dom_sf"/>
</dbReference>
<comment type="caution">
    <text evidence="3">The sequence shown here is derived from an EMBL/GenBank/DDBJ whole genome shotgun (WGS) entry which is preliminary data.</text>
</comment>
<sequence length="168" mass="19415">MSSKMISKVEGQTLVLERVFDATREQVFQAFSTAEHLTEWWGPNGWTLTVCNIDFRPEGIWHYCMKCIDPAQGDFYGYESWGKAVYHEIEPNQKIVYTDYFSDADSNEVEGMPPSHITMLFADQDGQTQLISHSRFESVEALQQVIEMGVEQGIRETWDRLEAYLQSL</sequence>
<keyword evidence="4" id="KW-1185">Reference proteome</keyword>
<evidence type="ECO:0000313" key="3">
    <source>
        <dbReference type="EMBL" id="ODP29504.1"/>
    </source>
</evidence>
<dbReference type="STRING" id="1886670.PTI45_00987"/>
<proteinExistence type="inferred from homology"/>
<gene>
    <name evidence="3" type="ORF">PTI45_00987</name>
</gene>
<dbReference type="InterPro" id="IPR013538">
    <property type="entry name" value="ASHA1/2-like_C"/>
</dbReference>
<organism evidence="3 4">
    <name type="scientific">Paenibacillus nuruki</name>
    <dbReference type="NCBI Taxonomy" id="1886670"/>
    <lineage>
        <taxon>Bacteria</taxon>
        <taxon>Bacillati</taxon>
        <taxon>Bacillota</taxon>
        <taxon>Bacilli</taxon>
        <taxon>Bacillales</taxon>
        <taxon>Paenibacillaceae</taxon>
        <taxon>Paenibacillus</taxon>
    </lineage>
</organism>
<dbReference type="Pfam" id="PF08327">
    <property type="entry name" value="AHSA1"/>
    <property type="match status" value="1"/>
</dbReference>
<name>A0A1E3L763_9BACL</name>
<evidence type="ECO:0000256" key="1">
    <source>
        <dbReference type="ARBA" id="ARBA00006817"/>
    </source>
</evidence>
<dbReference type="Proteomes" id="UP000094578">
    <property type="component" value="Unassembled WGS sequence"/>
</dbReference>
<evidence type="ECO:0000259" key="2">
    <source>
        <dbReference type="Pfam" id="PF08327"/>
    </source>
</evidence>
<evidence type="ECO:0000313" key="4">
    <source>
        <dbReference type="Proteomes" id="UP000094578"/>
    </source>
</evidence>
<dbReference type="RefSeq" id="WP_069326439.1">
    <property type="nucleotide sequence ID" value="NZ_MDER01000030.1"/>
</dbReference>
<dbReference type="AlphaFoldDB" id="A0A1E3L763"/>
<dbReference type="Gene3D" id="3.30.530.20">
    <property type="match status" value="1"/>
</dbReference>
<dbReference type="EMBL" id="MDER01000030">
    <property type="protein sequence ID" value="ODP29504.1"/>
    <property type="molecule type" value="Genomic_DNA"/>
</dbReference>
<comment type="similarity">
    <text evidence="1">Belongs to the AHA1 family.</text>
</comment>
<protein>
    <recommendedName>
        <fullName evidence="2">Activator of Hsp90 ATPase homologue 1/2-like C-terminal domain-containing protein</fullName>
    </recommendedName>
</protein>
<reference evidence="3 4" key="1">
    <citation type="submission" date="2016-08" db="EMBL/GenBank/DDBJ databases">
        <title>Genome sequencing of Paenibacillus sp. TI45-13ar, isolated from Korean traditional nuruk.</title>
        <authorList>
            <person name="Kim S.-J."/>
        </authorList>
    </citation>
    <scope>NUCLEOTIDE SEQUENCE [LARGE SCALE GENOMIC DNA]</scope>
    <source>
        <strain evidence="3 4">TI45-13ar</strain>
    </source>
</reference>
<feature type="domain" description="Activator of Hsp90 ATPase homologue 1/2-like C-terminal" evidence="2">
    <location>
        <begin position="21"/>
        <end position="166"/>
    </location>
</feature>